<dbReference type="EMBL" id="BARW01008013">
    <property type="protein sequence ID" value="GAI79255.1"/>
    <property type="molecule type" value="Genomic_DNA"/>
</dbReference>
<proteinExistence type="predicted"/>
<reference evidence="1" key="1">
    <citation type="journal article" date="2014" name="Front. Microbiol.">
        <title>High frequency of phylogenetically diverse reductive dehalogenase-homologous genes in deep subseafloor sedimentary metagenomes.</title>
        <authorList>
            <person name="Kawai M."/>
            <person name="Futagami T."/>
            <person name="Toyoda A."/>
            <person name="Takaki Y."/>
            <person name="Nishi S."/>
            <person name="Hori S."/>
            <person name="Arai W."/>
            <person name="Tsubouchi T."/>
            <person name="Morono Y."/>
            <person name="Uchiyama I."/>
            <person name="Ito T."/>
            <person name="Fujiyama A."/>
            <person name="Inagaki F."/>
            <person name="Takami H."/>
        </authorList>
    </citation>
    <scope>NUCLEOTIDE SEQUENCE</scope>
    <source>
        <strain evidence="1">Expedition CK06-06</strain>
    </source>
</reference>
<accession>X1SV73</accession>
<protein>
    <submittedName>
        <fullName evidence="1">Uncharacterized protein</fullName>
    </submittedName>
</protein>
<dbReference type="AlphaFoldDB" id="X1SV73"/>
<organism evidence="1">
    <name type="scientific">marine sediment metagenome</name>
    <dbReference type="NCBI Taxonomy" id="412755"/>
    <lineage>
        <taxon>unclassified sequences</taxon>
        <taxon>metagenomes</taxon>
        <taxon>ecological metagenomes</taxon>
    </lineage>
</organism>
<gene>
    <name evidence="1" type="ORF">S12H4_16555</name>
</gene>
<sequence>GKLRTEESRTTLMYYALELQSKYYDKNGKWIGQKGDRLGLYADEFYHTIIKILKNSGITDSEIRAVGLRPDKFFISP</sequence>
<name>X1SV73_9ZZZZ</name>
<feature type="non-terminal residue" evidence="1">
    <location>
        <position position="1"/>
    </location>
</feature>
<evidence type="ECO:0000313" key="1">
    <source>
        <dbReference type="EMBL" id="GAI79255.1"/>
    </source>
</evidence>
<comment type="caution">
    <text evidence="1">The sequence shown here is derived from an EMBL/GenBank/DDBJ whole genome shotgun (WGS) entry which is preliminary data.</text>
</comment>